<name>A0ABS0DCY5_9NOCA</name>
<organism evidence="1 2">
    <name type="scientific">Nocardia higoensis</name>
    <dbReference type="NCBI Taxonomy" id="228599"/>
    <lineage>
        <taxon>Bacteria</taxon>
        <taxon>Bacillati</taxon>
        <taxon>Actinomycetota</taxon>
        <taxon>Actinomycetes</taxon>
        <taxon>Mycobacteriales</taxon>
        <taxon>Nocardiaceae</taxon>
        <taxon>Nocardia</taxon>
    </lineage>
</organism>
<dbReference type="SUPFAM" id="SSF54637">
    <property type="entry name" value="Thioesterase/thiol ester dehydrase-isomerase"/>
    <property type="match status" value="2"/>
</dbReference>
<dbReference type="InterPro" id="IPR052342">
    <property type="entry name" value="MCH/BMMD"/>
</dbReference>
<keyword evidence="2" id="KW-1185">Reference proteome</keyword>
<proteinExistence type="predicted"/>
<accession>A0ABS0DCY5</accession>
<dbReference type="Proteomes" id="UP000707731">
    <property type="component" value="Unassembled WGS sequence"/>
</dbReference>
<dbReference type="PIRSF" id="PIRSF021494">
    <property type="entry name" value="Rv0216_prd"/>
    <property type="match status" value="1"/>
</dbReference>
<dbReference type="Gene3D" id="3.10.129.10">
    <property type="entry name" value="Hotdog Thioesterase"/>
    <property type="match status" value="2"/>
</dbReference>
<evidence type="ECO:0000313" key="1">
    <source>
        <dbReference type="EMBL" id="MBF6355728.1"/>
    </source>
</evidence>
<sequence>MNRRETFVGGPFFDELEPGATFDTAPAVTLTSGLAASHQAILGDRLRLPLDAHLGESVIGSPAPLAHPGLVWDIAIGQSTLVTHHVKANLFYRGLRFHRFPVLGDTLSTRTEVVGLRENSAKPGRAPTGLAALRITTVDQHDRVVLDFHRCAMLPSSPSPSADRVRRADDLSTIGIAIDGTATGEPAGDPASSDPRAVEGWDLGAYRARVPGPHFSPGLVGTVFHSSADVVTSAPELARLTLNIAAVHHDERSGEAGRLVYGGHTIGLAFAQATRALPALVTVLGWQSCDHTGPVRENDTLASELHVESAEPCGDGHAVLLRSIVHARPRPDSEPDSPRPVLDWRFTGLLA</sequence>
<gene>
    <name evidence="1" type="ORF">IU449_14425</name>
</gene>
<protein>
    <submittedName>
        <fullName evidence="1">Acyl dehydratase</fullName>
    </submittedName>
</protein>
<dbReference type="InterPro" id="IPR016790">
    <property type="entry name" value="Thiol_ester_hydratase_Rv0216"/>
</dbReference>
<dbReference type="CDD" id="cd03451">
    <property type="entry name" value="FkbR2"/>
    <property type="match status" value="1"/>
</dbReference>
<dbReference type="PANTHER" id="PTHR43664:SF1">
    <property type="entry name" value="BETA-METHYLMALYL-COA DEHYDRATASE"/>
    <property type="match status" value="1"/>
</dbReference>
<dbReference type="PANTHER" id="PTHR43664">
    <property type="entry name" value="MONOAMINE OXIDASE-RELATED"/>
    <property type="match status" value="1"/>
</dbReference>
<dbReference type="EMBL" id="JADLQN010000002">
    <property type="protein sequence ID" value="MBF6355728.1"/>
    <property type="molecule type" value="Genomic_DNA"/>
</dbReference>
<reference evidence="1 2" key="1">
    <citation type="submission" date="2020-10" db="EMBL/GenBank/DDBJ databases">
        <title>Identification of Nocardia species via Next-generation sequencing and recognition of intraspecies genetic diversity.</title>
        <authorList>
            <person name="Li P."/>
            <person name="Li P."/>
            <person name="Lu B."/>
        </authorList>
    </citation>
    <scope>NUCLEOTIDE SEQUENCE [LARGE SCALE GENOMIC DNA]</scope>
    <source>
        <strain evidence="1 2">BJ06-0143</strain>
    </source>
</reference>
<dbReference type="RefSeq" id="WP_195002640.1">
    <property type="nucleotide sequence ID" value="NZ_JADLQN010000002.1"/>
</dbReference>
<evidence type="ECO:0000313" key="2">
    <source>
        <dbReference type="Proteomes" id="UP000707731"/>
    </source>
</evidence>
<dbReference type="InterPro" id="IPR029069">
    <property type="entry name" value="HotDog_dom_sf"/>
</dbReference>
<comment type="caution">
    <text evidence="1">The sequence shown here is derived from an EMBL/GenBank/DDBJ whole genome shotgun (WGS) entry which is preliminary data.</text>
</comment>